<dbReference type="SUPFAM" id="SSF51735">
    <property type="entry name" value="NAD(P)-binding Rossmann-fold domains"/>
    <property type="match status" value="1"/>
</dbReference>
<evidence type="ECO:0000256" key="5">
    <source>
        <dbReference type="ARBA" id="ARBA00063095"/>
    </source>
</evidence>
<organism evidence="9 10">
    <name type="scientific">Vreelandella aquamarina</name>
    <dbReference type="NCBI Taxonomy" id="77097"/>
    <lineage>
        <taxon>Bacteria</taxon>
        <taxon>Pseudomonadati</taxon>
        <taxon>Pseudomonadota</taxon>
        <taxon>Gammaproteobacteria</taxon>
        <taxon>Oceanospirillales</taxon>
        <taxon>Halomonadaceae</taxon>
        <taxon>Vreelandella</taxon>
    </lineage>
</organism>
<proteinExistence type="inferred from homology"/>
<evidence type="ECO:0000256" key="4">
    <source>
        <dbReference type="ARBA" id="ARBA00052263"/>
    </source>
</evidence>
<dbReference type="InterPro" id="IPR036291">
    <property type="entry name" value="NAD(P)-bd_dom_sf"/>
</dbReference>
<evidence type="ECO:0000256" key="7">
    <source>
        <dbReference type="RuleBase" id="RU000363"/>
    </source>
</evidence>
<dbReference type="InterPro" id="IPR057326">
    <property type="entry name" value="KR_dom"/>
</dbReference>
<dbReference type="PRINTS" id="PR00081">
    <property type="entry name" value="GDHRDH"/>
</dbReference>
<dbReference type="EC" id="1.1.1.313" evidence="6"/>
<dbReference type="RefSeq" id="WP_172416562.1">
    <property type="nucleotide sequence ID" value="NZ_AP022821.1"/>
</dbReference>
<name>A0A6F8SXI6_9GAMM</name>
<evidence type="ECO:0000259" key="8">
    <source>
        <dbReference type="SMART" id="SM00822"/>
    </source>
</evidence>
<comment type="similarity">
    <text evidence="2 7">Belongs to the short-chain dehydrogenases/reductases (SDR) family.</text>
</comment>
<comment type="catalytic activity">
    <reaction evidence="4">
        <text>2-hydroxyethane-1-sulfonate + NADP(+) = sulfoacetaldehyde + NADPH + H(+)</text>
        <dbReference type="Rhea" id="RHEA:29591"/>
        <dbReference type="ChEBI" id="CHEBI:15378"/>
        <dbReference type="ChEBI" id="CHEBI:57783"/>
        <dbReference type="ChEBI" id="CHEBI:58246"/>
        <dbReference type="ChEBI" id="CHEBI:58349"/>
        <dbReference type="ChEBI" id="CHEBI:61904"/>
        <dbReference type="EC" id="1.1.1.313"/>
    </reaction>
</comment>
<dbReference type="PANTHER" id="PTHR42901:SF1">
    <property type="entry name" value="ALCOHOL DEHYDROGENASE"/>
    <property type="match status" value="1"/>
</dbReference>
<dbReference type="GO" id="GO:0016616">
    <property type="term" value="F:oxidoreductase activity, acting on the CH-OH group of donors, NAD or NADP as acceptor"/>
    <property type="evidence" value="ECO:0007669"/>
    <property type="project" value="UniProtKB-ARBA"/>
</dbReference>
<sequence length="257" mass="27589">MHETEQVVFITGATSGIGLACAHLFAEAGWALVLTGRRQDRLAQLQATFEQRVPTHTAALDVSDAEAVASVVAALPERFQQVHTLINSAGLALGKDPAPQASLEDWHRMIDTNIKGLVNVTKHLLPLLSASTPGATIINLGSIAANTPYPGGHVYGATKAFVEQFSYNLRCDVGPLGIRVTDLAPGMTASEFTLVRMKGDQSLADRYYEGAQPLQPEDVATQALHVASLPAHVNITRLEVMPVCQQWSAPTILRHQT</sequence>
<protein>
    <recommendedName>
        <fullName evidence="6">sulfoacetaldehyde reductase (NADPH)</fullName>
        <ecNumber evidence="6">1.1.1.313</ecNumber>
    </recommendedName>
</protein>
<feature type="domain" description="Ketoreductase" evidence="8">
    <location>
        <begin position="6"/>
        <end position="186"/>
    </location>
</feature>
<evidence type="ECO:0000256" key="1">
    <source>
        <dbReference type="ARBA" id="ARBA00005177"/>
    </source>
</evidence>
<keyword evidence="3" id="KW-0560">Oxidoreductase</keyword>
<reference evidence="9 10" key="1">
    <citation type="submission" date="2020-02" db="EMBL/GenBank/DDBJ databases">
        <title>Complete Genome Sequence of Halomonas meridiana strain BAA-801, Isolated from Deep Sea Thermal Vent.</title>
        <authorList>
            <person name="Takahashi Y."/>
            <person name="Takahashi H."/>
            <person name="Galipon J."/>
            <person name="Arakawa K."/>
        </authorList>
    </citation>
    <scope>NUCLEOTIDE SEQUENCE [LARGE SCALE GENOMIC DNA]</scope>
    <source>
        <strain evidence="9 10">Slthf1</strain>
    </source>
</reference>
<dbReference type="EMBL" id="AP022821">
    <property type="protein sequence ID" value="BCA93144.1"/>
    <property type="molecule type" value="Genomic_DNA"/>
</dbReference>
<dbReference type="AlphaFoldDB" id="A0A6F8SXI6"/>
<dbReference type="PRINTS" id="PR00080">
    <property type="entry name" value="SDRFAMILY"/>
</dbReference>
<evidence type="ECO:0000313" key="9">
    <source>
        <dbReference type="EMBL" id="BCA93144.1"/>
    </source>
</evidence>
<evidence type="ECO:0000256" key="6">
    <source>
        <dbReference type="ARBA" id="ARBA00066933"/>
    </source>
</evidence>
<dbReference type="Pfam" id="PF00106">
    <property type="entry name" value="adh_short"/>
    <property type="match status" value="1"/>
</dbReference>
<dbReference type="Gene3D" id="3.40.50.720">
    <property type="entry name" value="NAD(P)-binding Rossmann-like Domain"/>
    <property type="match status" value="1"/>
</dbReference>
<dbReference type="InterPro" id="IPR020904">
    <property type="entry name" value="Sc_DH/Rdtase_CS"/>
</dbReference>
<evidence type="ECO:0000313" key="10">
    <source>
        <dbReference type="Proteomes" id="UP000503197"/>
    </source>
</evidence>
<gene>
    <name evidence="9" type="ORF">HMSLTHF_29190</name>
</gene>
<dbReference type="PROSITE" id="PS00061">
    <property type="entry name" value="ADH_SHORT"/>
    <property type="match status" value="1"/>
</dbReference>
<dbReference type="Proteomes" id="UP000503197">
    <property type="component" value="Chromosome"/>
</dbReference>
<comment type="subunit">
    <text evidence="5">Homodimer and heterotetramer.</text>
</comment>
<dbReference type="PANTHER" id="PTHR42901">
    <property type="entry name" value="ALCOHOL DEHYDROGENASE"/>
    <property type="match status" value="1"/>
</dbReference>
<evidence type="ECO:0000256" key="2">
    <source>
        <dbReference type="ARBA" id="ARBA00006484"/>
    </source>
</evidence>
<dbReference type="SMART" id="SM00822">
    <property type="entry name" value="PKS_KR"/>
    <property type="match status" value="1"/>
</dbReference>
<dbReference type="FunFam" id="3.40.50.720:FF:000047">
    <property type="entry name" value="NADP-dependent L-serine/L-allo-threonine dehydrogenase"/>
    <property type="match status" value="1"/>
</dbReference>
<evidence type="ECO:0000256" key="3">
    <source>
        <dbReference type="ARBA" id="ARBA00023002"/>
    </source>
</evidence>
<accession>A0A6F8SXI6</accession>
<dbReference type="InterPro" id="IPR002347">
    <property type="entry name" value="SDR_fam"/>
</dbReference>
<comment type="pathway">
    <text evidence="1">Organosulfur degradation.</text>
</comment>